<dbReference type="InterPro" id="IPR036390">
    <property type="entry name" value="WH_DNA-bd_sf"/>
</dbReference>
<dbReference type="InterPro" id="IPR055166">
    <property type="entry name" value="Transc_reg_Sar_Rot_HTH"/>
</dbReference>
<keyword evidence="2" id="KW-0963">Cytoplasm</keyword>
<dbReference type="SUPFAM" id="SSF46785">
    <property type="entry name" value="Winged helix' DNA-binding domain"/>
    <property type="match status" value="1"/>
</dbReference>
<organism evidence="7 8">
    <name type="scientific">Weissella muntiaci</name>
    <dbReference type="NCBI Taxonomy" id="2508881"/>
    <lineage>
        <taxon>Bacteria</taxon>
        <taxon>Bacillati</taxon>
        <taxon>Bacillota</taxon>
        <taxon>Bacilli</taxon>
        <taxon>Lactobacillales</taxon>
        <taxon>Lactobacillaceae</taxon>
        <taxon>Weissella</taxon>
    </lineage>
</organism>
<dbReference type="GO" id="GO:0006950">
    <property type="term" value="P:response to stress"/>
    <property type="evidence" value="ECO:0007669"/>
    <property type="project" value="TreeGrafter"/>
</dbReference>
<dbReference type="PANTHER" id="PTHR33164">
    <property type="entry name" value="TRANSCRIPTIONAL REGULATOR, MARR FAMILY"/>
    <property type="match status" value="1"/>
</dbReference>
<keyword evidence="3" id="KW-0805">Transcription regulation</keyword>
<dbReference type="GO" id="GO:0003700">
    <property type="term" value="F:DNA-binding transcription factor activity"/>
    <property type="evidence" value="ECO:0007669"/>
    <property type="project" value="InterPro"/>
</dbReference>
<keyword evidence="8" id="KW-1185">Reference proteome</keyword>
<gene>
    <name evidence="7" type="ORF">ESZ50_09020</name>
</gene>
<evidence type="ECO:0000256" key="2">
    <source>
        <dbReference type="ARBA" id="ARBA00022490"/>
    </source>
</evidence>
<evidence type="ECO:0000256" key="1">
    <source>
        <dbReference type="ARBA" id="ARBA00004496"/>
    </source>
</evidence>
<evidence type="ECO:0000256" key="4">
    <source>
        <dbReference type="ARBA" id="ARBA00023125"/>
    </source>
</evidence>
<dbReference type="GO" id="GO:0003677">
    <property type="term" value="F:DNA binding"/>
    <property type="evidence" value="ECO:0007669"/>
    <property type="project" value="UniProtKB-KW"/>
</dbReference>
<comment type="subcellular location">
    <subcellularLocation>
        <location evidence="1">Cytoplasm</location>
    </subcellularLocation>
</comment>
<feature type="domain" description="HTH marR-type" evidence="6">
    <location>
        <begin position="1"/>
        <end position="135"/>
    </location>
</feature>
<protein>
    <submittedName>
        <fullName evidence="7">MarR family transcriptional regulator</fullName>
    </submittedName>
</protein>
<reference evidence="7 8" key="1">
    <citation type="submission" date="2019-01" db="EMBL/GenBank/DDBJ databases">
        <title>Weissella sp. nov., a novel lactic acid bacterium isolated from animal feces.</title>
        <authorList>
            <person name="Wang L.-T."/>
        </authorList>
    </citation>
    <scope>NUCLEOTIDE SEQUENCE [LARGE SCALE GENOMIC DNA]</scope>
    <source>
        <strain evidence="7 8">8H-2</strain>
    </source>
</reference>
<keyword evidence="4" id="KW-0238">DNA-binding</keyword>
<dbReference type="EMBL" id="SDGZ01000022">
    <property type="protein sequence ID" value="TYC48365.1"/>
    <property type="molecule type" value="Genomic_DNA"/>
</dbReference>
<dbReference type="OrthoDB" id="9806864at2"/>
<evidence type="ECO:0000256" key="3">
    <source>
        <dbReference type="ARBA" id="ARBA00023015"/>
    </source>
</evidence>
<dbReference type="InterPro" id="IPR039422">
    <property type="entry name" value="MarR/SlyA-like"/>
</dbReference>
<proteinExistence type="predicted"/>
<comment type="caution">
    <text evidence="7">The sequence shown here is derived from an EMBL/GenBank/DDBJ whole genome shotgun (WGS) entry which is preliminary data.</text>
</comment>
<sequence>MRSLDDHVCFSTYVASRSIQRLYQPLLKEHNLTYPQYLVLIILFEKQHLTVNEIGVYLDLGSGTLTPLLKRMEAAELIQRVRRVSDERIVDITLTQKGVETRKLMSKLPDVLTESSDLSDDEWATLTVLMNKLIKSIS</sequence>
<dbReference type="PANTHER" id="PTHR33164:SF5">
    <property type="entry name" value="ORGANIC HYDROPEROXIDE RESISTANCE TRANSCRIPTIONAL REGULATOR"/>
    <property type="match status" value="1"/>
</dbReference>
<name>A0A6C2C511_9LACO</name>
<dbReference type="InterPro" id="IPR036388">
    <property type="entry name" value="WH-like_DNA-bd_sf"/>
</dbReference>
<dbReference type="GO" id="GO:0005737">
    <property type="term" value="C:cytoplasm"/>
    <property type="evidence" value="ECO:0007669"/>
    <property type="project" value="UniProtKB-SubCell"/>
</dbReference>
<evidence type="ECO:0000256" key="5">
    <source>
        <dbReference type="ARBA" id="ARBA00023163"/>
    </source>
</evidence>
<evidence type="ECO:0000259" key="6">
    <source>
        <dbReference type="PROSITE" id="PS50995"/>
    </source>
</evidence>
<dbReference type="InterPro" id="IPR000835">
    <property type="entry name" value="HTH_MarR-typ"/>
</dbReference>
<dbReference type="SMART" id="SM00347">
    <property type="entry name" value="HTH_MARR"/>
    <property type="match status" value="1"/>
</dbReference>
<accession>A0A6C2C511</accession>
<dbReference type="Gene3D" id="1.10.10.10">
    <property type="entry name" value="Winged helix-like DNA-binding domain superfamily/Winged helix DNA-binding domain"/>
    <property type="match status" value="1"/>
</dbReference>
<dbReference type="Pfam" id="PF22381">
    <property type="entry name" value="Staph_reg_Sar_Rot"/>
    <property type="match status" value="1"/>
</dbReference>
<evidence type="ECO:0000313" key="8">
    <source>
        <dbReference type="Proteomes" id="UP000371977"/>
    </source>
</evidence>
<evidence type="ECO:0000313" key="7">
    <source>
        <dbReference type="EMBL" id="TYC48365.1"/>
    </source>
</evidence>
<keyword evidence="5" id="KW-0804">Transcription</keyword>
<dbReference type="Proteomes" id="UP000371977">
    <property type="component" value="Unassembled WGS sequence"/>
</dbReference>
<dbReference type="PROSITE" id="PS50995">
    <property type="entry name" value="HTH_MARR_2"/>
    <property type="match status" value="1"/>
</dbReference>
<dbReference type="AlphaFoldDB" id="A0A6C2C511"/>